<gene>
    <name evidence="2" type="ORF">Q0590_03315</name>
</gene>
<name>A0ABT8QZI5_9BACT</name>
<dbReference type="Gene3D" id="1.40.20.10">
    <property type="entry name" value="CHAD domain"/>
    <property type="match status" value="1"/>
</dbReference>
<proteinExistence type="predicted"/>
<sequence>MAYELIRDESVAENIRRIWAEELAAAIHSMENFGSEPDKAVHEVRKSIKKIRAVLRLVRKLLDKELFKQENIRYRNIGHMLSHVREAAVMIKTVEKLRKSDRKAMPRTACFQLRKQLLAKQMEVSEGFFKNKEAITAVLSALKEAQQNLPDIAMAQHSFDELSASIQLVYTRGKKAYEQASKQPTIDSFHEFRKEVKILWYHTRLLTPVWQGLMESYAVQLGILSELLGDDHDMGMLYEEITSGQLTFGRRSSADKLLMHIESYRNTLQQQVHPLAKRIYAEKPKDFIIRLQLYWNIWRTEESITQPA</sequence>
<feature type="domain" description="CHAD" evidence="1">
    <location>
        <begin position="8"/>
        <end position="277"/>
    </location>
</feature>
<dbReference type="PROSITE" id="PS51708">
    <property type="entry name" value="CHAD"/>
    <property type="match status" value="1"/>
</dbReference>
<dbReference type="Proteomes" id="UP001168528">
    <property type="component" value="Unassembled WGS sequence"/>
</dbReference>
<dbReference type="InterPro" id="IPR038186">
    <property type="entry name" value="CHAD_dom_sf"/>
</dbReference>
<dbReference type="Pfam" id="PF05235">
    <property type="entry name" value="CHAD"/>
    <property type="match status" value="1"/>
</dbReference>
<evidence type="ECO:0000313" key="3">
    <source>
        <dbReference type="Proteomes" id="UP001168528"/>
    </source>
</evidence>
<organism evidence="2 3">
    <name type="scientific">Rhodocytophaga aerolata</name>
    <dbReference type="NCBI Taxonomy" id="455078"/>
    <lineage>
        <taxon>Bacteria</taxon>
        <taxon>Pseudomonadati</taxon>
        <taxon>Bacteroidota</taxon>
        <taxon>Cytophagia</taxon>
        <taxon>Cytophagales</taxon>
        <taxon>Rhodocytophagaceae</taxon>
        <taxon>Rhodocytophaga</taxon>
    </lineage>
</organism>
<dbReference type="SMART" id="SM00880">
    <property type="entry name" value="CHAD"/>
    <property type="match status" value="1"/>
</dbReference>
<evidence type="ECO:0000259" key="1">
    <source>
        <dbReference type="PROSITE" id="PS51708"/>
    </source>
</evidence>
<reference evidence="2" key="1">
    <citation type="submission" date="2023-07" db="EMBL/GenBank/DDBJ databases">
        <title>The genome sequence of Rhodocytophaga aerolata KACC 12507.</title>
        <authorList>
            <person name="Zhang X."/>
        </authorList>
    </citation>
    <scope>NUCLEOTIDE SEQUENCE</scope>
    <source>
        <strain evidence="2">KACC 12507</strain>
    </source>
</reference>
<dbReference type="EMBL" id="JAUKPO010000001">
    <property type="protein sequence ID" value="MDO1445261.1"/>
    <property type="molecule type" value="Genomic_DNA"/>
</dbReference>
<keyword evidence="3" id="KW-1185">Reference proteome</keyword>
<dbReference type="RefSeq" id="WP_302036051.1">
    <property type="nucleotide sequence ID" value="NZ_JAUKPO010000001.1"/>
</dbReference>
<evidence type="ECO:0000313" key="2">
    <source>
        <dbReference type="EMBL" id="MDO1445261.1"/>
    </source>
</evidence>
<comment type="caution">
    <text evidence="2">The sequence shown here is derived from an EMBL/GenBank/DDBJ whole genome shotgun (WGS) entry which is preliminary data.</text>
</comment>
<protein>
    <submittedName>
        <fullName evidence="2">CHAD domain-containing protein</fullName>
    </submittedName>
</protein>
<dbReference type="InterPro" id="IPR007899">
    <property type="entry name" value="CHAD_dom"/>
</dbReference>
<dbReference type="PANTHER" id="PTHR39339">
    <property type="entry name" value="SLR1444 PROTEIN"/>
    <property type="match status" value="1"/>
</dbReference>
<dbReference type="PANTHER" id="PTHR39339:SF1">
    <property type="entry name" value="CHAD DOMAIN-CONTAINING PROTEIN"/>
    <property type="match status" value="1"/>
</dbReference>
<accession>A0ABT8QZI5</accession>